<feature type="compositionally biased region" description="Basic and acidic residues" evidence="5">
    <location>
        <begin position="497"/>
        <end position="514"/>
    </location>
</feature>
<dbReference type="PANTHER" id="PTHR12778:SF9">
    <property type="entry name" value="ACETYL-COENZYME A TRANSPORTER 1"/>
    <property type="match status" value="1"/>
</dbReference>
<evidence type="ECO:0000256" key="1">
    <source>
        <dbReference type="ARBA" id="ARBA00004141"/>
    </source>
</evidence>
<feature type="region of interest" description="Disordered" evidence="5">
    <location>
        <begin position="485"/>
        <end position="514"/>
    </location>
</feature>
<keyword evidence="8" id="KW-1185">Reference proteome</keyword>
<sequence length="514" mass="54430">MAPTTRSALRRLAPPASPLLPPGSAPPPAPAPDSRNYLLLLLLYTLQGIPIGLSQSVPLLLQTSLGGSSAALYSSQALFSLCSWPFSLKLLWAPLVDARPFPLLAGAGLRKSWLLPLQTTAGLLMYLCASPLSAAAGLRPPLPANVPLLTALFFGLYFLMATQDVAVDGWALTMLAAGNRANGPVCNSVGQSVGQALSYTGFVALNDAGVGGYLRGALGLGGEGGLLSLEGFMRGAGAAMLLVTGYVALFKKEEEGGGGEEEGGELDARELGIRETYRRLASTLRLKTVRTLLLLLLTYRLPTALSDNVKTLKYLDLGLPKSALAFLSPAIVLPLGIATPILASARYRGRPLAQFLAAYRLRVTLVPLLDVLSLRSLELLGPDAPLVWTLLVLSTALNTVVGSMQFNAQMSFFSTRVDRNIGGSYMTLLNTFANLGGTWPATPAFYLAGKVDYYLLQACMSALGLLWVWKLGPKVEWLAGTKEEEWKTGGAGGGGVEKGEKGGRRSRRGGKEKI</sequence>
<evidence type="ECO:0008006" key="9">
    <source>
        <dbReference type="Google" id="ProtNLM"/>
    </source>
</evidence>
<evidence type="ECO:0000256" key="6">
    <source>
        <dbReference type="SAM" id="Phobius"/>
    </source>
</evidence>
<evidence type="ECO:0000256" key="4">
    <source>
        <dbReference type="ARBA" id="ARBA00023136"/>
    </source>
</evidence>
<evidence type="ECO:0000313" key="8">
    <source>
        <dbReference type="Proteomes" id="UP001165060"/>
    </source>
</evidence>
<dbReference type="PANTHER" id="PTHR12778">
    <property type="entry name" value="SOLUTE CARRIER FAMILY 33 ACETYL-COA TRANSPORTER -RELATED"/>
    <property type="match status" value="1"/>
</dbReference>
<feature type="transmembrane region" description="Helical" evidence="6">
    <location>
        <begin position="386"/>
        <end position="406"/>
    </location>
</feature>
<feature type="transmembrane region" description="Helical" evidence="6">
    <location>
        <begin position="322"/>
        <end position="343"/>
    </location>
</feature>
<evidence type="ECO:0000256" key="5">
    <source>
        <dbReference type="SAM" id="MobiDB-lite"/>
    </source>
</evidence>
<dbReference type="InterPro" id="IPR024371">
    <property type="entry name" value="AcetylCoA_trans_1-like"/>
</dbReference>
<feature type="transmembrane region" description="Helical" evidence="6">
    <location>
        <begin position="355"/>
        <end position="374"/>
    </location>
</feature>
<name>A0ABQ6MGC2_9STRA</name>
<dbReference type="InterPro" id="IPR036259">
    <property type="entry name" value="MFS_trans_sf"/>
</dbReference>
<feature type="transmembrane region" description="Helical" evidence="6">
    <location>
        <begin position="454"/>
        <end position="472"/>
    </location>
</feature>
<dbReference type="SUPFAM" id="SSF103473">
    <property type="entry name" value="MFS general substrate transporter"/>
    <property type="match status" value="1"/>
</dbReference>
<keyword evidence="3 6" id="KW-1133">Transmembrane helix</keyword>
<evidence type="ECO:0000313" key="7">
    <source>
        <dbReference type="EMBL" id="GMI25588.1"/>
    </source>
</evidence>
<feature type="region of interest" description="Disordered" evidence="5">
    <location>
        <begin position="1"/>
        <end position="29"/>
    </location>
</feature>
<comment type="caution">
    <text evidence="7">The sequence shown here is derived from an EMBL/GenBank/DDBJ whole genome shotgun (WGS) entry which is preliminary data.</text>
</comment>
<feature type="transmembrane region" description="Helical" evidence="6">
    <location>
        <begin position="427"/>
        <end position="448"/>
    </location>
</feature>
<dbReference type="EMBL" id="BRYB01002795">
    <property type="protein sequence ID" value="GMI25588.1"/>
    <property type="molecule type" value="Genomic_DNA"/>
</dbReference>
<dbReference type="InterPro" id="IPR004752">
    <property type="entry name" value="AmpG_permease/AT-1"/>
</dbReference>
<protein>
    <recommendedName>
        <fullName evidence="9">Acetyl-coenzyme A transporter 1</fullName>
    </recommendedName>
</protein>
<feature type="compositionally biased region" description="Pro residues" evidence="5">
    <location>
        <begin position="15"/>
        <end position="29"/>
    </location>
</feature>
<organism evidence="7 8">
    <name type="scientific">Tetraparma gracilis</name>
    <dbReference type="NCBI Taxonomy" id="2962635"/>
    <lineage>
        <taxon>Eukaryota</taxon>
        <taxon>Sar</taxon>
        <taxon>Stramenopiles</taxon>
        <taxon>Ochrophyta</taxon>
        <taxon>Bolidophyceae</taxon>
        <taxon>Parmales</taxon>
        <taxon>Triparmaceae</taxon>
        <taxon>Tetraparma</taxon>
    </lineage>
</organism>
<proteinExistence type="predicted"/>
<dbReference type="Proteomes" id="UP001165060">
    <property type="component" value="Unassembled WGS sequence"/>
</dbReference>
<evidence type="ECO:0000256" key="2">
    <source>
        <dbReference type="ARBA" id="ARBA00022692"/>
    </source>
</evidence>
<gene>
    <name evidence="7" type="ORF">TeGR_g9878</name>
</gene>
<feature type="compositionally biased region" description="Low complexity" evidence="5">
    <location>
        <begin position="1"/>
        <end position="14"/>
    </location>
</feature>
<evidence type="ECO:0000256" key="3">
    <source>
        <dbReference type="ARBA" id="ARBA00022989"/>
    </source>
</evidence>
<dbReference type="Pfam" id="PF13000">
    <property type="entry name" value="Acatn"/>
    <property type="match status" value="3"/>
</dbReference>
<keyword evidence="4 6" id="KW-0472">Membrane</keyword>
<comment type="subcellular location">
    <subcellularLocation>
        <location evidence="1">Membrane</location>
        <topology evidence="1">Multi-pass membrane protein</topology>
    </subcellularLocation>
</comment>
<keyword evidence="2 6" id="KW-0812">Transmembrane</keyword>
<reference evidence="7 8" key="1">
    <citation type="journal article" date="2023" name="Commun. Biol.">
        <title>Genome analysis of Parmales, the sister group of diatoms, reveals the evolutionary specialization of diatoms from phago-mixotrophs to photoautotrophs.</title>
        <authorList>
            <person name="Ban H."/>
            <person name="Sato S."/>
            <person name="Yoshikawa S."/>
            <person name="Yamada K."/>
            <person name="Nakamura Y."/>
            <person name="Ichinomiya M."/>
            <person name="Sato N."/>
            <person name="Blanc-Mathieu R."/>
            <person name="Endo H."/>
            <person name="Kuwata A."/>
            <person name="Ogata H."/>
        </authorList>
    </citation>
    <scope>NUCLEOTIDE SEQUENCE [LARGE SCALE GENOMIC DNA]</scope>
</reference>
<accession>A0ABQ6MGC2</accession>